<reference evidence="1" key="1">
    <citation type="journal article" date="2019" name="bioRxiv">
        <title>The Genome of the Zebra Mussel, Dreissena polymorpha: A Resource for Invasive Species Research.</title>
        <authorList>
            <person name="McCartney M.A."/>
            <person name="Auch B."/>
            <person name="Kono T."/>
            <person name="Mallez S."/>
            <person name="Zhang Y."/>
            <person name="Obille A."/>
            <person name="Becker A."/>
            <person name="Abrahante J.E."/>
            <person name="Garbe J."/>
            <person name="Badalamenti J.P."/>
            <person name="Herman A."/>
            <person name="Mangelson H."/>
            <person name="Liachko I."/>
            <person name="Sullivan S."/>
            <person name="Sone E.D."/>
            <person name="Koren S."/>
            <person name="Silverstein K.A.T."/>
            <person name="Beckman K.B."/>
            <person name="Gohl D.M."/>
        </authorList>
    </citation>
    <scope>NUCLEOTIDE SEQUENCE</scope>
    <source>
        <strain evidence="1">Duluth1</strain>
        <tissue evidence="1">Whole animal</tissue>
    </source>
</reference>
<gene>
    <name evidence="1" type="ORF">DPMN_148772</name>
</gene>
<evidence type="ECO:0000313" key="2">
    <source>
        <dbReference type="Proteomes" id="UP000828390"/>
    </source>
</evidence>
<comment type="caution">
    <text evidence="1">The sequence shown here is derived from an EMBL/GenBank/DDBJ whole genome shotgun (WGS) entry which is preliminary data.</text>
</comment>
<evidence type="ECO:0000313" key="1">
    <source>
        <dbReference type="EMBL" id="KAH3795224.1"/>
    </source>
</evidence>
<organism evidence="1 2">
    <name type="scientific">Dreissena polymorpha</name>
    <name type="common">Zebra mussel</name>
    <name type="synonym">Mytilus polymorpha</name>
    <dbReference type="NCBI Taxonomy" id="45954"/>
    <lineage>
        <taxon>Eukaryota</taxon>
        <taxon>Metazoa</taxon>
        <taxon>Spiralia</taxon>
        <taxon>Lophotrochozoa</taxon>
        <taxon>Mollusca</taxon>
        <taxon>Bivalvia</taxon>
        <taxon>Autobranchia</taxon>
        <taxon>Heteroconchia</taxon>
        <taxon>Euheterodonta</taxon>
        <taxon>Imparidentia</taxon>
        <taxon>Neoheterodontei</taxon>
        <taxon>Myida</taxon>
        <taxon>Dreissenoidea</taxon>
        <taxon>Dreissenidae</taxon>
        <taxon>Dreissena</taxon>
    </lineage>
</organism>
<sequence length="115" mass="13602">MALRPARTGSHLKEGYTRPIIVKFVARQKRNFVMSNRKLFKGTNIFINEDLTNINQKVLMTIKKALPEKETVWSWDGKLFHKTTKGDIRPIAYEDYKQLMGMDWPKLINRFFNVQ</sequence>
<accession>A0A9D4FCJ6</accession>
<protein>
    <submittedName>
        <fullName evidence="1">Uncharacterized protein</fullName>
    </submittedName>
</protein>
<dbReference type="Proteomes" id="UP000828390">
    <property type="component" value="Unassembled WGS sequence"/>
</dbReference>
<dbReference type="EMBL" id="JAIWYP010000007">
    <property type="protein sequence ID" value="KAH3795224.1"/>
    <property type="molecule type" value="Genomic_DNA"/>
</dbReference>
<keyword evidence="2" id="KW-1185">Reference proteome</keyword>
<name>A0A9D4FCJ6_DREPO</name>
<dbReference type="AlphaFoldDB" id="A0A9D4FCJ6"/>
<reference evidence="1" key="2">
    <citation type="submission" date="2020-11" db="EMBL/GenBank/DDBJ databases">
        <authorList>
            <person name="McCartney M.A."/>
            <person name="Auch B."/>
            <person name="Kono T."/>
            <person name="Mallez S."/>
            <person name="Becker A."/>
            <person name="Gohl D.M."/>
            <person name="Silverstein K.A.T."/>
            <person name="Koren S."/>
            <person name="Bechman K.B."/>
            <person name="Herman A."/>
            <person name="Abrahante J.E."/>
            <person name="Garbe J."/>
        </authorList>
    </citation>
    <scope>NUCLEOTIDE SEQUENCE</scope>
    <source>
        <strain evidence="1">Duluth1</strain>
        <tissue evidence="1">Whole animal</tissue>
    </source>
</reference>
<proteinExistence type="predicted"/>